<keyword evidence="2" id="KW-1185">Reference proteome</keyword>
<evidence type="ECO:0000313" key="2">
    <source>
        <dbReference type="Proteomes" id="UP000037069"/>
    </source>
</evidence>
<comment type="caution">
    <text evidence="1">The sequence shown here is derived from an EMBL/GenBank/DDBJ whole genome shotgun (WGS) entry which is preliminary data.</text>
</comment>
<protein>
    <submittedName>
        <fullName evidence="1">Uncharacterized protein</fullName>
    </submittedName>
</protein>
<evidence type="ECO:0000313" key="1">
    <source>
        <dbReference type="EMBL" id="KNC31732.1"/>
    </source>
</evidence>
<dbReference type="EMBL" id="JRES01000386">
    <property type="protein sequence ID" value="KNC31732.1"/>
    <property type="molecule type" value="Genomic_DNA"/>
</dbReference>
<accession>A0A0L0CHN7</accession>
<reference evidence="1 2" key="1">
    <citation type="journal article" date="2015" name="Nat. Commun.">
        <title>Lucilia cuprina genome unlocks parasitic fly biology to underpin future interventions.</title>
        <authorList>
            <person name="Anstead C.A."/>
            <person name="Korhonen P.K."/>
            <person name="Young N.D."/>
            <person name="Hall R.S."/>
            <person name="Jex A.R."/>
            <person name="Murali S.C."/>
            <person name="Hughes D.S."/>
            <person name="Lee S.F."/>
            <person name="Perry T."/>
            <person name="Stroehlein A.J."/>
            <person name="Ansell B.R."/>
            <person name="Breugelmans B."/>
            <person name="Hofmann A."/>
            <person name="Qu J."/>
            <person name="Dugan S."/>
            <person name="Lee S.L."/>
            <person name="Chao H."/>
            <person name="Dinh H."/>
            <person name="Han Y."/>
            <person name="Doddapaneni H.V."/>
            <person name="Worley K.C."/>
            <person name="Muzny D.M."/>
            <person name="Ioannidis P."/>
            <person name="Waterhouse R.M."/>
            <person name="Zdobnov E.M."/>
            <person name="James P.J."/>
            <person name="Bagnall N.H."/>
            <person name="Kotze A.C."/>
            <person name="Gibbs R.A."/>
            <person name="Richards S."/>
            <person name="Batterham P."/>
            <person name="Gasser R.B."/>
        </authorList>
    </citation>
    <scope>NUCLEOTIDE SEQUENCE [LARGE SCALE GENOMIC DNA]</scope>
    <source>
        <strain evidence="1 2">LS</strain>
        <tissue evidence="1">Full body</tissue>
    </source>
</reference>
<proteinExistence type="predicted"/>
<dbReference type="AlphaFoldDB" id="A0A0L0CHN7"/>
<dbReference type="Proteomes" id="UP000037069">
    <property type="component" value="Unassembled WGS sequence"/>
</dbReference>
<gene>
    <name evidence="1" type="ORF">FF38_00912</name>
</gene>
<organism evidence="1 2">
    <name type="scientific">Lucilia cuprina</name>
    <name type="common">Green bottle fly</name>
    <name type="synonym">Australian sheep blowfly</name>
    <dbReference type="NCBI Taxonomy" id="7375"/>
    <lineage>
        <taxon>Eukaryota</taxon>
        <taxon>Metazoa</taxon>
        <taxon>Ecdysozoa</taxon>
        <taxon>Arthropoda</taxon>
        <taxon>Hexapoda</taxon>
        <taxon>Insecta</taxon>
        <taxon>Pterygota</taxon>
        <taxon>Neoptera</taxon>
        <taxon>Endopterygota</taxon>
        <taxon>Diptera</taxon>
        <taxon>Brachycera</taxon>
        <taxon>Muscomorpha</taxon>
        <taxon>Oestroidea</taxon>
        <taxon>Calliphoridae</taxon>
        <taxon>Luciliinae</taxon>
        <taxon>Lucilia</taxon>
    </lineage>
</organism>
<name>A0A0L0CHN7_LUCCU</name>
<sequence length="60" mass="7352">MIGHINGYISEFRQVVPFINDDIYINIFGYSQEVYSLDYREVYVLEYREVYVLEYREKSL</sequence>